<keyword evidence="1" id="KW-0812">Transmembrane</keyword>
<organism evidence="2 3">
    <name type="scientific">Bacteroides cellulosilyticus</name>
    <dbReference type="NCBI Taxonomy" id="246787"/>
    <lineage>
        <taxon>Bacteria</taxon>
        <taxon>Pseudomonadati</taxon>
        <taxon>Bacteroidota</taxon>
        <taxon>Bacteroidia</taxon>
        <taxon>Bacteroidales</taxon>
        <taxon>Bacteroidaceae</taxon>
        <taxon>Bacteroides</taxon>
    </lineage>
</organism>
<dbReference type="EMBL" id="QRVJ01000002">
    <property type="protein sequence ID" value="RGS39374.1"/>
    <property type="molecule type" value="Genomic_DNA"/>
</dbReference>
<proteinExistence type="predicted"/>
<evidence type="ECO:0000313" key="2">
    <source>
        <dbReference type="EMBL" id="RGS39374.1"/>
    </source>
</evidence>
<keyword evidence="1" id="KW-0472">Membrane</keyword>
<dbReference type="Proteomes" id="UP000283341">
    <property type="component" value="Unassembled WGS sequence"/>
</dbReference>
<keyword evidence="1" id="KW-1133">Transmembrane helix</keyword>
<gene>
    <name evidence="2" type="ORF">DWX97_04125</name>
</gene>
<sequence>MKKVIISLQFVLLISILIVSSVILYKMSLEKSISDWENEHFIEEMYIQDNITASILCSNNLIDIEGLKLSEPRLVCYYSSQSCDACLNYAKKCIKENFDKSEEASAILYLASDYSINEKFKEKNTINIGRKKLGISLDNTSLVCFFVIVDNKIEHLFIPDRNYGKYTDTYLKQIKERYFTPEF</sequence>
<evidence type="ECO:0000313" key="3">
    <source>
        <dbReference type="Proteomes" id="UP000283341"/>
    </source>
</evidence>
<dbReference type="AlphaFoldDB" id="A0A412IN41"/>
<reference evidence="2 3" key="1">
    <citation type="submission" date="2018-08" db="EMBL/GenBank/DDBJ databases">
        <title>A genome reference for cultivated species of the human gut microbiota.</title>
        <authorList>
            <person name="Zou Y."/>
            <person name="Xue W."/>
            <person name="Luo G."/>
        </authorList>
    </citation>
    <scope>NUCLEOTIDE SEQUENCE [LARGE SCALE GENOMIC DNA]</scope>
    <source>
        <strain evidence="2 3">AF22-3AC</strain>
    </source>
</reference>
<evidence type="ECO:0000256" key="1">
    <source>
        <dbReference type="SAM" id="Phobius"/>
    </source>
</evidence>
<accession>A0A412IN41</accession>
<dbReference type="RefSeq" id="WP_118401975.1">
    <property type="nucleotide sequence ID" value="NZ_JADNFX010000003.1"/>
</dbReference>
<name>A0A412IN41_9BACE</name>
<feature type="transmembrane region" description="Helical" evidence="1">
    <location>
        <begin position="6"/>
        <end position="25"/>
    </location>
</feature>
<protein>
    <submittedName>
        <fullName evidence="2">Uncharacterized protein</fullName>
    </submittedName>
</protein>
<comment type="caution">
    <text evidence="2">The sequence shown here is derived from an EMBL/GenBank/DDBJ whole genome shotgun (WGS) entry which is preliminary data.</text>
</comment>